<gene>
    <name evidence="2" type="ORF">CYCCA115_LOCUS9004</name>
</gene>
<evidence type="ECO:0000313" key="2">
    <source>
        <dbReference type="EMBL" id="CAJ1944667.1"/>
    </source>
</evidence>
<protein>
    <submittedName>
        <fullName evidence="2">Uncharacterized protein</fullName>
    </submittedName>
</protein>
<accession>A0AAD2CTW2</accession>
<name>A0AAD2CTW2_9STRA</name>
<feature type="region of interest" description="Disordered" evidence="1">
    <location>
        <begin position="477"/>
        <end position="500"/>
    </location>
</feature>
<comment type="caution">
    <text evidence="2">The sequence shown here is derived from an EMBL/GenBank/DDBJ whole genome shotgun (WGS) entry which is preliminary data.</text>
</comment>
<proteinExistence type="predicted"/>
<organism evidence="2 3">
    <name type="scientific">Cylindrotheca closterium</name>
    <dbReference type="NCBI Taxonomy" id="2856"/>
    <lineage>
        <taxon>Eukaryota</taxon>
        <taxon>Sar</taxon>
        <taxon>Stramenopiles</taxon>
        <taxon>Ochrophyta</taxon>
        <taxon>Bacillariophyta</taxon>
        <taxon>Bacillariophyceae</taxon>
        <taxon>Bacillariophycidae</taxon>
        <taxon>Bacillariales</taxon>
        <taxon>Bacillariaceae</taxon>
        <taxon>Cylindrotheca</taxon>
    </lineage>
</organism>
<evidence type="ECO:0000313" key="3">
    <source>
        <dbReference type="Proteomes" id="UP001295423"/>
    </source>
</evidence>
<feature type="compositionally biased region" description="Basic and acidic residues" evidence="1">
    <location>
        <begin position="47"/>
        <end position="57"/>
    </location>
</feature>
<evidence type="ECO:0000256" key="1">
    <source>
        <dbReference type="SAM" id="MobiDB-lite"/>
    </source>
</evidence>
<dbReference type="Proteomes" id="UP001295423">
    <property type="component" value="Unassembled WGS sequence"/>
</dbReference>
<feature type="compositionally biased region" description="Basic residues" evidence="1">
    <location>
        <begin position="477"/>
        <end position="488"/>
    </location>
</feature>
<feature type="compositionally biased region" description="Basic and acidic residues" evidence="1">
    <location>
        <begin position="489"/>
        <end position="500"/>
    </location>
</feature>
<sequence>MAQIQWDTVQIHYDAEDGESLDLMSLESASVSALVHNEVGVDNGRINSDHGNDDKTRSAGWERSSDNDSKDSDYLPSSQTEISMAEEMKALSEDKNGDTESLSGIMLEFCKDDDDRTVVENTTQVAATTAGEGVSAFPCFGKPGRSAFTVLAADGAELCAATRPFHGVIFECDKSQMGQIINREDYMKTSQNGMSEEQVIVSKPSRIGKFSVNPQYRKHLAIILFIARIATRKRNKKYALFQLRSVLTTFVVNKDHGTIRFVRAYANNDEKERFEELMGIIENEVADQINHTELKLWGVNKTPLKITDFKLSALMSVAGDLAYVWLRYFCVIIDKAEDNNWGYEEVRHRAMNVASPKGDDVYKYGTSRRLLYVFMLTAFEPLPARYFWQQIKLYETLTYNHKFNQLIVETSEAFESFLRSIGEKEAVTRAVNKVLSGRETDKGCWRCGLDVEVEDIEEKTIICVYRLKQIMDGARAKMTHNKKRGDRKRKAEEVTAQKKA</sequence>
<feature type="compositionally biased region" description="Basic and acidic residues" evidence="1">
    <location>
        <begin position="63"/>
        <end position="73"/>
    </location>
</feature>
<feature type="region of interest" description="Disordered" evidence="1">
    <location>
        <begin position="41"/>
        <end position="79"/>
    </location>
</feature>
<keyword evidence="3" id="KW-1185">Reference proteome</keyword>
<dbReference type="EMBL" id="CAKOGP040001225">
    <property type="protein sequence ID" value="CAJ1944667.1"/>
    <property type="molecule type" value="Genomic_DNA"/>
</dbReference>
<dbReference type="AlphaFoldDB" id="A0AAD2CTW2"/>
<reference evidence="2" key="1">
    <citation type="submission" date="2023-08" db="EMBL/GenBank/DDBJ databases">
        <authorList>
            <person name="Audoor S."/>
            <person name="Bilcke G."/>
        </authorList>
    </citation>
    <scope>NUCLEOTIDE SEQUENCE</scope>
</reference>